<name>A0A212KHV1_9PROT</name>
<accession>A0A212KHV1</accession>
<dbReference type="AlphaFoldDB" id="A0A212KHV1"/>
<proteinExistence type="predicted"/>
<reference evidence="1" key="1">
    <citation type="submission" date="2016-04" db="EMBL/GenBank/DDBJ databases">
        <authorList>
            <person name="Evans L.H."/>
            <person name="Alamgir A."/>
            <person name="Owens N."/>
            <person name="Weber N.D."/>
            <person name="Virtaneva K."/>
            <person name="Barbian K."/>
            <person name="Babar A."/>
            <person name="Rosenke K."/>
        </authorList>
    </citation>
    <scope>NUCLEOTIDE SEQUENCE</scope>
    <source>
        <strain evidence="1">86</strain>
    </source>
</reference>
<organism evidence="1">
    <name type="scientific">uncultured Alphaproteobacteria bacterium</name>
    <dbReference type="NCBI Taxonomy" id="91750"/>
    <lineage>
        <taxon>Bacteria</taxon>
        <taxon>Pseudomonadati</taxon>
        <taxon>Pseudomonadota</taxon>
        <taxon>Alphaproteobacteria</taxon>
        <taxon>environmental samples</taxon>
    </lineage>
</organism>
<dbReference type="EMBL" id="FLUO01000002">
    <property type="protein sequence ID" value="SBW11237.1"/>
    <property type="molecule type" value="Genomic_DNA"/>
</dbReference>
<sequence length="82" mass="9066">MASFGPNRIYVCGRNAYDNELALARHEGVQRLSLSSVAPTIDARPRFAYRIADGDTVRWATDPIEAYRASPTATVDVVAVRR</sequence>
<gene>
    <name evidence="1" type="ORF">KL86APRO_20124</name>
</gene>
<protein>
    <submittedName>
        <fullName evidence="1">Uncharacterized protein</fullName>
    </submittedName>
</protein>
<evidence type="ECO:0000313" key="1">
    <source>
        <dbReference type="EMBL" id="SBW11237.1"/>
    </source>
</evidence>